<dbReference type="InterPro" id="IPR005135">
    <property type="entry name" value="Endo/exonuclease/phosphatase"/>
</dbReference>
<dbReference type="PANTHER" id="PTHR36688">
    <property type="entry name" value="ENDO/EXONUCLEASE/PHOSPHATASE DOMAIN-CONTAINING PROTEIN"/>
    <property type="match status" value="1"/>
</dbReference>
<dbReference type="Pfam" id="PF14529">
    <property type="entry name" value="Exo_endo_phos_2"/>
    <property type="match status" value="1"/>
</dbReference>
<dbReference type="AlphaFoldDB" id="A0A9Q3J4Y6"/>
<evidence type="ECO:0000313" key="2">
    <source>
        <dbReference type="EMBL" id="MBW0556313.1"/>
    </source>
</evidence>
<dbReference type="InterPro" id="IPR043502">
    <property type="entry name" value="DNA/RNA_pol_sf"/>
</dbReference>
<dbReference type="InterPro" id="IPR052560">
    <property type="entry name" value="RdDP_mobile_element"/>
</dbReference>
<reference evidence="2" key="1">
    <citation type="submission" date="2021-03" db="EMBL/GenBank/DDBJ databases">
        <title>Draft genome sequence of rust myrtle Austropuccinia psidii MF-1, a brazilian biotype.</title>
        <authorList>
            <person name="Quecine M.C."/>
            <person name="Pachon D.M.R."/>
            <person name="Bonatelli M.L."/>
            <person name="Correr F.H."/>
            <person name="Franceschini L.M."/>
            <person name="Leite T.F."/>
            <person name="Margarido G.R.A."/>
            <person name="Almeida C.A."/>
            <person name="Ferrarezi J.A."/>
            <person name="Labate C.A."/>
        </authorList>
    </citation>
    <scope>NUCLEOTIDE SEQUENCE</scope>
    <source>
        <strain evidence="2">MF-1</strain>
    </source>
</reference>
<evidence type="ECO:0000259" key="1">
    <source>
        <dbReference type="Pfam" id="PF14529"/>
    </source>
</evidence>
<accession>A0A9Q3J4Y6</accession>
<sequence>MALIRATRLGILLLDNKIKVLLLQETHAEKEEDLLNRGSIAGFRLAHATYHNKYGTAIYIRNDTSDWEHICTTITNNISLTHIRIGEINIINVYKPPGEKWTATILPQVQHPTLIIGDFNSHHSAWGYDTNDENGTTLYDWVEQKDLALMIDLKDVGTFRSARWQKDYNPDLCFVTKNNHGLPVKTSRQVLSDFPRSQHRPIFIKVGIQIPITNSILKPRWNFLKADWNDYRKRLDDNIRWIKPEANNYDRFVKMVIQTAKKCIPRGYRKEYIPGWSKESDDLYNEYHINNNPETADALLNSLSISRKTRWMNTIEEMDFKHSSRKAWNLLRKIDPNNKRKKHNTEIKPNAFANRIIELSRAKIDNKYRTKVKIELRESKRNAEPKSTFARDFTDTEITTAIKYMKSGKAAGFDDIYPEFIKHSGPKVRIWLSKFYSDIIGSNKLPRYFKKTKILAILKPGKPSNEVQSYRPIALLSVSYKLLERLVFNRISDTINQVIPIEQAGFRSGRNCCDQVLALTTRIENGFEKQLKTASI</sequence>
<dbReference type="PANTHER" id="PTHR36688:SF1">
    <property type="entry name" value="ENDONUCLEASE_EXONUCLEASE_PHOSPHATASE DOMAIN-CONTAINING PROTEIN"/>
    <property type="match status" value="1"/>
</dbReference>
<keyword evidence="3" id="KW-1185">Reference proteome</keyword>
<name>A0A9Q3J4Y6_9BASI</name>
<dbReference type="Proteomes" id="UP000765509">
    <property type="component" value="Unassembled WGS sequence"/>
</dbReference>
<evidence type="ECO:0000313" key="3">
    <source>
        <dbReference type="Proteomes" id="UP000765509"/>
    </source>
</evidence>
<dbReference type="OrthoDB" id="3935025at2759"/>
<dbReference type="InterPro" id="IPR036691">
    <property type="entry name" value="Endo/exonu/phosph_ase_sf"/>
</dbReference>
<proteinExistence type="predicted"/>
<organism evidence="2 3">
    <name type="scientific">Austropuccinia psidii MF-1</name>
    <dbReference type="NCBI Taxonomy" id="1389203"/>
    <lineage>
        <taxon>Eukaryota</taxon>
        <taxon>Fungi</taxon>
        <taxon>Dikarya</taxon>
        <taxon>Basidiomycota</taxon>
        <taxon>Pucciniomycotina</taxon>
        <taxon>Pucciniomycetes</taxon>
        <taxon>Pucciniales</taxon>
        <taxon>Sphaerophragmiaceae</taxon>
        <taxon>Austropuccinia</taxon>
    </lineage>
</organism>
<dbReference type="SUPFAM" id="SSF56219">
    <property type="entry name" value="DNase I-like"/>
    <property type="match status" value="1"/>
</dbReference>
<dbReference type="Gene3D" id="3.60.10.10">
    <property type="entry name" value="Endonuclease/exonuclease/phosphatase"/>
    <property type="match status" value="1"/>
</dbReference>
<feature type="domain" description="Endonuclease/exonuclease/phosphatase" evidence="1">
    <location>
        <begin position="88"/>
        <end position="193"/>
    </location>
</feature>
<gene>
    <name evidence="2" type="ORF">O181_096028</name>
</gene>
<dbReference type="EMBL" id="AVOT02063701">
    <property type="protein sequence ID" value="MBW0556313.1"/>
    <property type="molecule type" value="Genomic_DNA"/>
</dbReference>
<dbReference type="GO" id="GO:0003824">
    <property type="term" value="F:catalytic activity"/>
    <property type="evidence" value="ECO:0007669"/>
    <property type="project" value="InterPro"/>
</dbReference>
<dbReference type="SUPFAM" id="SSF56672">
    <property type="entry name" value="DNA/RNA polymerases"/>
    <property type="match status" value="1"/>
</dbReference>
<protein>
    <recommendedName>
        <fullName evidence="1">Endonuclease/exonuclease/phosphatase domain-containing protein</fullName>
    </recommendedName>
</protein>
<comment type="caution">
    <text evidence="2">The sequence shown here is derived from an EMBL/GenBank/DDBJ whole genome shotgun (WGS) entry which is preliminary data.</text>
</comment>